<gene>
    <name evidence="2" type="ORF">OHU69_05650</name>
</gene>
<sequence length="167" mass="17323">MNAFLLAALALVDAAFAGFRAYTGRDGRIRKSKRALLAARRGLALGAPALLMSAALAVTLLVAAADRGARYAELDAAAHRMLLCYAPYAVIVALSLGCYLWGPFRAGTLAVVVGLGPLTLVRPLVVLAGAVAAAWGSRPAASVATVAAVGVLLVEPFVHRRWYAEPV</sequence>
<keyword evidence="1" id="KW-0812">Transmembrane</keyword>
<feature type="transmembrane region" description="Helical" evidence="1">
    <location>
        <begin position="108"/>
        <end position="133"/>
    </location>
</feature>
<evidence type="ECO:0008006" key="3">
    <source>
        <dbReference type="Google" id="ProtNLM"/>
    </source>
</evidence>
<name>A0AAU1TZ27_9ACTN</name>
<dbReference type="EMBL" id="CP108195">
    <property type="protein sequence ID" value="WTS10594.1"/>
    <property type="molecule type" value="Genomic_DNA"/>
</dbReference>
<feature type="transmembrane region" description="Helical" evidence="1">
    <location>
        <begin position="82"/>
        <end position="102"/>
    </location>
</feature>
<keyword evidence="1" id="KW-1133">Transmembrane helix</keyword>
<feature type="transmembrane region" description="Helical" evidence="1">
    <location>
        <begin position="140"/>
        <end position="158"/>
    </location>
</feature>
<reference evidence="2" key="1">
    <citation type="submission" date="2022-10" db="EMBL/GenBank/DDBJ databases">
        <title>The complete genomes of actinobacterial strains from the NBC collection.</title>
        <authorList>
            <person name="Joergensen T.S."/>
            <person name="Alvarez Arevalo M."/>
            <person name="Sterndorff E.B."/>
            <person name="Faurdal D."/>
            <person name="Vuksanovic O."/>
            <person name="Mourched A.-S."/>
            <person name="Charusanti P."/>
            <person name="Shaw S."/>
            <person name="Blin K."/>
            <person name="Weber T."/>
        </authorList>
    </citation>
    <scope>NUCLEOTIDE SEQUENCE</scope>
    <source>
        <strain evidence="2">NBC_00119</strain>
    </source>
</reference>
<organism evidence="2">
    <name type="scientific">Streptomyces sp. NBC_00119</name>
    <dbReference type="NCBI Taxonomy" id="2975659"/>
    <lineage>
        <taxon>Bacteria</taxon>
        <taxon>Bacillati</taxon>
        <taxon>Actinomycetota</taxon>
        <taxon>Actinomycetes</taxon>
        <taxon>Kitasatosporales</taxon>
        <taxon>Streptomycetaceae</taxon>
        <taxon>Streptomyces</taxon>
    </lineage>
</organism>
<evidence type="ECO:0000313" key="2">
    <source>
        <dbReference type="EMBL" id="WTS10594.1"/>
    </source>
</evidence>
<protein>
    <recommendedName>
        <fullName evidence="3">Oxidoreductase</fullName>
    </recommendedName>
</protein>
<keyword evidence="1" id="KW-0472">Membrane</keyword>
<dbReference type="AlphaFoldDB" id="A0AAU1TZ27"/>
<feature type="transmembrane region" description="Helical" evidence="1">
    <location>
        <begin position="41"/>
        <end position="62"/>
    </location>
</feature>
<evidence type="ECO:0000256" key="1">
    <source>
        <dbReference type="SAM" id="Phobius"/>
    </source>
</evidence>
<accession>A0AAU1TZ27</accession>
<proteinExistence type="predicted"/>